<evidence type="ECO:0000256" key="1">
    <source>
        <dbReference type="ARBA" id="ARBA00004370"/>
    </source>
</evidence>
<comment type="caution">
    <text evidence="10">The sequence shown here is derived from an EMBL/GenBank/DDBJ whole genome shotgun (WGS) entry which is preliminary data.</text>
</comment>
<dbReference type="Gene3D" id="3.30.70.1230">
    <property type="entry name" value="Nucleotide cyclase"/>
    <property type="match status" value="1"/>
</dbReference>
<proteinExistence type="inferred from homology"/>
<evidence type="ECO:0000259" key="9">
    <source>
        <dbReference type="PROSITE" id="PS50125"/>
    </source>
</evidence>
<name>A0A4Y2TJI5_ARAVE</name>
<protein>
    <submittedName>
        <fullName evidence="10">Atrial natriuretic peptide receptor 1</fullName>
    </submittedName>
</protein>
<dbReference type="PANTHER" id="PTHR11920:SF494">
    <property type="entry name" value="ATRIAL NATRIURETIC PEPTIDE RECEPTOR 2"/>
    <property type="match status" value="1"/>
</dbReference>
<comment type="subcellular location">
    <subcellularLocation>
        <location evidence="1">Membrane</location>
    </subcellularLocation>
</comment>
<evidence type="ECO:0000313" key="10">
    <source>
        <dbReference type="EMBL" id="GBO00815.1"/>
    </source>
</evidence>
<evidence type="ECO:0000256" key="3">
    <source>
        <dbReference type="ARBA" id="ARBA00022741"/>
    </source>
</evidence>
<dbReference type="InterPro" id="IPR018297">
    <property type="entry name" value="A/G_cyclase_CS"/>
</dbReference>
<dbReference type="FunFam" id="3.30.70.1230:FF:000030">
    <property type="entry name" value="Si:ch211-215j19.12"/>
    <property type="match status" value="1"/>
</dbReference>
<evidence type="ECO:0000256" key="6">
    <source>
        <dbReference type="ARBA" id="ARBA00023180"/>
    </source>
</evidence>
<organism evidence="10 11">
    <name type="scientific">Araneus ventricosus</name>
    <name type="common">Orbweaver spider</name>
    <name type="synonym">Epeira ventricosa</name>
    <dbReference type="NCBI Taxonomy" id="182803"/>
    <lineage>
        <taxon>Eukaryota</taxon>
        <taxon>Metazoa</taxon>
        <taxon>Ecdysozoa</taxon>
        <taxon>Arthropoda</taxon>
        <taxon>Chelicerata</taxon>
        <taxon>Arachnida</taxon>
        <taxon>Araneae</taxon>
        <taxon>Araneomorphae</taxon>
        <taxon>Entelegynae</taxon>
        <taxon>Araneoidea</taxon>
        <taxon>Araneidae</taxon>
        <taxon>Araneus</taxon>
    </lineage>
</organism>
<dbReference type="AlphaFoldDB" id="A0A4Y2TJI5"/>
<evidence type="ECO:0000256" key="8">
    <source>
        <dbReference type="RuleBase" id="RU000405"/>
    </source>
</evidence>
<accession>A0A4Y2TJI5</accession>
<dbReference type="Pfam" id="PF00211">
    <property type="entry name" value="Guanylate_cyc"/>
    <property type="match status" value="1"/>
</dbReference>
<dbReference type="InterPro" id="IPR029787">
    <property type="entry name" value="Nucleotide_cyclase"/>
</dbReference>
<keyword evidence="4" id="KW-1133">Transmembrane helix</keyword>
<dbReference type="PROSITE" id="PS50125">
    <property type="entry name" value="GUANYLATE_CYCLASE_2"/>
    <property type="match status" value="1"/>
</dbReference>
<dbReference type="InterPro" id="IPR050401">
    <property type="entry name" value="Cyclic_nucleotide_synthase"/>
</dbReference>
<dbReference type="GO" id="GO:0005886">
    <property type="term" value="C:plasma membrane"/>
    <property type="evidence" value="ECO:0007669"/>
    <property type="project" value="TreeGrafter"/>
</dbReference>
<dbReference type="CDD" id="cd07302">
    <property type="entry name" value="CHD"/>
    <property type="match status" value="1"/>
</dbReference>
<keyword evidence="6" id="KW-0325">Glycoprotein</keyword>
<dbReference type="InterPro" id="IPR001054">
    <property type="entry name" value="A/G_cyclase"/>
</dbReference>
<evidence type="ECO:0000313" key="11">
    <source>
        <dbReference type="Proteomes" id="UP000499080"/>
    </source>
</evidence>
<feature type="domain" description="Guanylate cyclase" evidence="9">
    <location>
        <begin position="1"/>
        <end position="87"/>
    </location>
</feature>
<keyword evidence="7 8" id="KW-0456">Lyase</keyword>
<evidence type="ECO:0000256" key="5">
    <source>
        <dbReference type="ARBA" id="ARBA00023136"/>
    </source>
</evidence>
<sequence>VETIGDAYMVVSGLPVRNSNLHAREIARMSLALLNTVKSFTIRHRPHEKLKLRIGLHTGPCAAGVVGLKMPRYCLFGDTVNTASRMESTGSPLRIHLSTKTKEVLDSFQTFVLECRGDIEIKVQSYHDLNSAILESMDVIKFILAVKFSCYEKCIIT</sequence>
<dbReference type="GO" id="GO:0007168">
    <property type="term" value="P:receptor guanylyl cyclase signaling pathway"/>
    <property type="evidence" value="ECO:0007669"/>
    <property type="project" value="TreeGrafter"/>
</dbReference>
<keyword evidence="3" id="KW-0547">Nucleotide-binding</keyword>
<reference evidence="10 11" key="1">
    <citation type="journal article" date="2019" name="Sci. Rep.">
        <title>Orb-weaving spider Araneus ventricosus genome elucidates the spidroin gene catalogue.</title>
        <authorList>
            <person name="Kono N."/>
            <person name="Nakamura H."/>
            <person name="Ohtoshi R."/>
            <person name="Moran D.A.P."/>
            <person name="Shinohara A."/>
            <person name="Yoshida Y."/>
            <person name="Fujiwara M."/>
            <person name="Mori M."/>
            <person name="Tomita M."/>
            <person name="Arakawa K."/>
        </authorList>
    </citation>
    <scope>NUCLEOTIDE SEQUENCE [LARGE SCALE GENOMIC DNA]</scope>
</reference>
<dbReference type="GO" id="GO:0000166">
    <property type="term" value="F:nucleotide binding"/>
    <property type="evidence" value="ECO:0007669"/>
    <property type="project" value="UniProtKB-KW"/>
</dbReference>
<dbReference type="GO" id="GO:0004016">
    <property type="term" value="F:adenylate cyclase activity"/>
    <property type="evidence" value="ECO:0007669"/>
    <property type="project" value="TreeGrafter"/>
</dbReference>
<dbReference type="PANTHER" id="PTHR11920">
    <property type="entry name" value="GUANYLYL CYCLASE"/>
    <property type="match status" value="1"/>
</dbReference>
<evidence type="ECO:0000256" key="2">
    <source>
        <dbReference type="ARBA" id="ARBA00022692"/>
    </source>
</evidence>
<dbReference type="EMBL" id="BGPR01029184">
    <property type="protein sequence ID" value="GBO00815.1"/>
    <property type="molecule type" value="Genomic_DNA"/>
</dbReference>
<evidence type="ECO:0000256" key="7">
    <source>
        <dbReference type="ARBA" id="ARBA00023239"/>
    </source>
</evidence>
<dbReference type="GO" id="GO:0035556">
    <property type="term" value="P:intracellular signal transduction"/>
    <property type="evidence" value="ECO:0007669"/>
    <property type="project" value="InterPro"/>
</dbReference>
<dbReference type="SUPFAM" id="SSF55073">
    <property type="entry name" value="Nucleotide cyclase"/>
    <property type="match status" value="1"/>
</dbReference>
<dbReference type="GO" id="GO:0001653">
    <property type="term" value="F:peptide receptor activity"/>
    <property type="evidence" value="ECO:0007669"/>
    <property type="project" value="TreeGrafter"/>
</dbReference>
<evidence type="ECO:0000256" key="4">
    <source>
        <dbReference type="ARBA" id="ARBA00022989"/>
    </source>
</evidence>
<keyword evidence="11" id="KW-1185">Reference proteome</keyword>
<dbReference type="Proteomes" id="UP000499080">
    <property type="component" value="Unassembled WGS sequence"/>
</dbReference>
<keyword evidence="5" id="KW-0472">Membrane</keyword>
<dbReference type="OrthoDB" id="6510100at2759"/>
<dbReference type="PROSITE" id="PS00452">
    <property type="entry name" value="GUANYLATE_CYCLASE_1"/>
    <property type="match status" value="1"/>
</dbReference>
<keyword evidence="10" id="KW-0675">Receptor</keyword>
<dbReference type="GO" id="GO:0004383">
    <property type="term" value="F:guanylate cyclase activity"/>
    <property type="evidence" value="ECO:0007669"/>
    <property type="project" value="TreeGrafter"/>
</dbReference>
<gene>
    <name evidence="10" type="primary">Npr1_20</name>
    <name evidence="10" type="ORF">AVEN_209531_1</name>
</gene>
<comment type="similarity">
    <text evidence="8">Belongs to the adenylyl cyclase class-4/guanylyl cyclase family.</text>
</comment>
<dbReference type="SMART" id="SM00044">
    <property type="entry name" value="CYCc"/>
    <property type="match status" value="1"/>
</dbReference>
<keyword evidence="2" id="KW-0812">Transmembrane</keyword>
<feature type="non-terminal residue" evidence="10">
    <location>
        <position position="1"/>
    </location>
</feature>